<dbReference type="InterPro" id="IPR000846">
    <property type="entry name" value="DapB_N"/>
</dbReference>
<keyword evidence="4" id="KW-0220">Diaminopimelate biosynthesis</keyword>
<evidence type="ECO:0000256" key="3">
    <source>
        <dbReference type="ARBA" id="ARBA00022857"/>
    </source>
</evidence>
<comment type="catalytic activity">
    <reaction evidence="11">
        <text>(S)-2,3,4,5-tetrahydrodipicolinate + NAD(+) + H2O = (2S,4S)-4-hydroxy-2,3,4,5-tetrahydrodipicolinate + NADH + H(+)</text>
        <dbReference type="Rhea" id="RHEA:35323"/>
        <dbReference type="ChEBI" id="CHEBI:15377"/>
        <dbReference type="ChEBI" id="CHEBI:15378"/>
        <dbReference type="ChEBI" id="CHEBI:16845"/>
        <dbReference type="ChEBI" id="CHEBI:57540"/>
        <dbReference type="ChEBI" id="CHEBI:57945"/>
        <dbReference type="ChEBI" id="CHEBI:67139"/>
        <dbReference type="EC" id="1.17.1.8"/>
    </reaction>
</comment>
<dbReference type="GO" id="GO:0008839">
    <property type="term" value="F:4-hydroxy-tetrahydrodipicolinate reductase"/>
    <property type="evidence" value="ECO:0007669"/>
    <property type="project" value="UniProtKB-UniRule"/>
</dbReference>
<dbReference type="GO" id="GO:0019877">
    <property type="term" value="P:diaminopimelate biosynthetic process"/>
    <property type="evidence" value="ECO:0007669"/>
    <property type="project" value="UniProtKB-KW"/>
</dbReference>
<gene>
    <name evidence="15" type="primary">dapB</name>
    <name evidence="15" type="ORF">FO442_01535</name>
</gene>
<keyword evidence="7" id="KW-0457">Lysine biosynthesis</keyword>
<dbReference type="RefSeq" id="WP_144331371.1">
    <property type="nucleotide sequence ID" value="NZ_VLPL01000001.1"/>
</dbReference>
<evidence type="ECO:0000256" key="5">
    <source>
        <dbReference type="ARBA" id="ARBA00023002"/>
    </source>
</evidence>
<dbReference type="PANTHER" id="PTHR20836:SF0">
    <property type="entry name" value="4-HYDROXY-TETRAHYDRODIPICOLINATE REDUCTASE 1, CHLOROPLASTIC-RELATED"/>
    <property type="match status" value="1"/>
</dbReference>
<dbReference type="GO" id="GO:0005829">
    <property type="term" value="C:cytosol"/>
    <property type="evidence" value="ECO:0007669"/>
    <property type="project" value="TreeGrafter"/>
</dbReference>
<evidence type="ECO:0000256" key="1">
    <source>
        <dbReference type="ARBA" id="ARBA00006642"/>
    </source>
</evidence>
<dbReference type="SUPFAM" id="SSF51735">
    <property type="entry name" value="NAD(P)-binding Rossmann-fold domains"/>
    <property type="match status" value="1"/>
</dbReference>
<dbReference type="PANTHER" id="PTHR20836">
    <property type="entry name" value="DIHYDRODIPICOLINATE REDUCTASE"/>
    <property type="match status" value="1"/>
</dbReference>
<evidence type="ECO:0000313" key="16">
    <source>
        <dbReference type="Proteomes" id="UP000316008"/>
    </source>
</evidence>
<evidence type="ECO:0000256" key="9">
    <source>
        <dbReference type="ARBA" id="ARBA00038983"/>
    </source>
</evidence>
<keyword evidence="5 15" id="KW-0560">Oxidoreductase</keyword>
<accession>A0A556N6M5</accession>
<evidence type="ECO:0000313" key="15">
    <source>
        <dbReference type="EMBL" id="TSJ47836.1"/>
    </source>
</evidence>
<keyword evidence="2" id="KW-0028">Amino-acid biosynthesis</keyword>
<comment type="catalytic activity">
    <reaction evidence="10">
        <text>(S)-2,3,4,5-tetrahydrodipicolinate + NADP(+) + H2O = (2S,4S)-4-hydroxy-2,3,4,5-tetrahydrodipicolinate + NADPH + H(+)</text>
        <dbReference type="Rhea" id="RHEA:35331"/>
        <dbReference type="ChEBI" id="CHEBI:15377"/>
        <dbReference type="ChEBI" id="CHEBI:15378"/>
        <dbReference type="ChEBI" id="CHEBI:16845"/>
        <dbReference type="ChEBI" id="CHEBI:57783"/>
        <dbReference type="ChEBI" id="CHEBI:58349"/>
        <dbReference type="ChEBI" id="CHEBI:67139"/>
        <dbReference type="EC" id="1.17.1.8"/>
    </reaction>
</comment>
<evidence type="ECO:0000256" key="2">
    <source>
        <dbReference type="ARBA" id="ARBA00022605"/>
    </source>
</evidence>
<comment type="similarity">
    <text evidence="1">Belongs to the DapB family.</text>
</comment>
<evidence type="ECO:0000256" key="6">
    <source>
        <dbReference type="ARBA" id="ARBA00023027"/>
    </source>
</evidence>
<dbReference type="PIRSF" id="PIRSF000161">
    <property type="entry name" value="DHPR"/>
    <property type="match status" value="1"/>
</dbReference>
<dbReference type="Pfam" id="PF05173">
    <property type="entry name" value="DapB_C"/>
    <property type="match status" value="1"/>
</dbReference>
<evidence type="ECO:0000256" key="11">
    <source>
        <dbReference type="ARBA" id="ARBA00049396"/>
    </source>
</evidence>
<evidence type="ECO:0000259" key="13">
    <source>
        <dbReference type="Pfam" id="PF01113"/>
    </source>
</evidence>
<dbReference type="InterPro" id="IPR023940">
    <property type="entry name" value="DHDPR_bac"/>
</dbReference>
<dbReference type="InterPro" id="IPR036291">
    <property type="entry name" value="NAD(P)-bd_dom_sf"/>
</dbReference>
<dbReference type="Gene3D" id="3.40.50.720">
    <property type="entry name" value="NAD(P)-binding Rossmann-like Domain"/>
    <property type="match status" value="1"/>
</dbReference>
<dbReference type="SUPFAM" id="SSF55347">
    <property type="entry name" value="Glyceraldehyde-3-phosphate dehydrogenase-like, C-terminal domain"/>
    <property type="match status" value="1"/>
</dbReference>
<evidence type="ECO:0000256" key="12">
    <source>
        <dbReference type="NCBIfam" id="TIGR00036"/>
    </source>
</evidence>
<comment type="caution">
    <text evidence="15">The sequence shown here is derived from an EMBL/GenBank/DDBJ whole genome shotgun (WGS) entry which is preliminary data.</text>
</comment>
<evidence type="ECO:0000256" key="8">
    <source>
        <dbReference type="ARBA" id="ARBA00037922"/>
    </source>
</evidence>
<feature type="domain" description="Dihydrodipicolinate reductase C-terminal" evidence="14">
    <location>
        <begin position="104"/>
        <end position="238"/>
    </location>
</feature>
<keyword evidence="16" id="KW-1185">Reference proteome</keyword>
<proteinExistence type="inferred from homology"/>
<dbReference type="CDD" id="cd02274">
    <property type="entry name" value="DHDPR_N"/>
    <property type="match status" value="1"/>
</dbReference>
<dbReference type="EC" id="1.17.1.8" evidence="9 12"/>
<dbReference type="EMBL" id="VLPL01000001">
    <property type="protein sequence ID" value="TSJ47836.1"/>
    <property type="molecule type" value="Genomic_DNA"/>
</dbReference>
<dbReference type="Pfam" id="PF01113">
    <property type="entry name" value="DapB_N"/>
    <property type="match status" value="1"/>
</dbReference>
<dbReference type="Proteomes" id="UP000316008">
    <property type="component" value="Unassembled WGS sequence"/>
</dbReference>
<evidence type="ECO:0000259" key="14">
    <source>
        <dbReference type="Pfam" id="PF05173"/>
    </source>
</evidence>
<comment type="pathway">
    <text evidence="8">Amino-acid biosynthesis; L-lysine biosynthesis via DAP pathway; (S)-tetrahydrodipicolinate from L-aspartate: step 4/4.</text>
</comment>
<evidence type="ECO:0000256" key="10">
    <source>
        <dbReference type="ARBA" id="ARBA00049080"/>
    </source>
</evidence>
<sequence>MKIGLIGYGKMGKAIERIALERGHSIVYKVDSKTTIDQVDLRQADVAIEFTQPGLVINHIETCLEQKTPVVVGTTGWQDQLAYVATRVTEKGGALLHASNFSIGVNILFNINEKLAALMFPHPEYKAQIEEIHHVQKLDAPSGTAVSLAQGIIQNNHKYTSWKAETSSWPVVSDHELPIQALREPNVPGTHTISYISTIDTLTLSHEAHSRDGFALGSVIAAEFLHGKKGIHTMRDVLAF</sequence>
<protein>
    <recommendedName>
        <fullName evidence="9 12">4-hydroxy-tetrahydrodipicolinate reductase</fullName>
        <ecNumber evidence="9 12">1.17.1.8</ecNumber>
    </recommendedName>
</protein>
<dbReference type="Gene3D" id="3.30.360.10">
    <property type="entry name" value="Dihydrodipicolinate Reductase, domain 2"/>
    <property type="match status" value="1"/>
</dbReference>
<dbReference type="GO" id="GO:0009089">
    <property type="term" value="P:lysine biosynthetic process via diaminopimelate"/>
    <property type="evidence" value="ECO:0007669"/>
    <property type="project" value="UniProtKB-UniRule"/>
</dbReference>
<dbReference type="OrthoDB" id="9790352at2"/>
<dbReference type="AlphaFoldDB" id="A0A556N6M5"/>
<evidence type="ECO:0000256" key="4">
    <source>
        <dbReference type="ARBA" id="ARBA00022915"/>
    </source>
</evidence>
<organism evidence="15 16">
    <name type="scientific">Fluviicola chungangensis</name>
    <dbReference type="NCBI Taxonomy" id="2597671"/>
    <lineage>
        <taxon>Bacteria</taxon>
        <taxon>Pseudomonadati</taxon>
        <taxon>Bacteroidota</taxon>
        <taxon>Flavobacteriia</taxon>
        <taxon>Flavobacteriales</taxon>
        <taxon>Crocinitomicaceae</taxon>
        <taxon>Fluviicola</taxon>
    </lineage>
</organism>
<reference evidence="15 16" key="1">
    <citation type="submission" date="2019-07" db="EMBL/GenBank/DDBJ databases">
        <authorList>
            <person name="Huq M.A."/>
        </authorList>
    </citation>
    <scope>NUCLEOTIDE SEQUENCE [LARGE SCALE GENOMIC DNA]</scope>
    <source>
        <strain evidence="15 16">MAH-3</strain>
    </source>
</reference>
<evidence type="ECO:0000256" key="7">
    <source>
        <dbReference type="ARBA" id="ARBA00023154"/>
    </source>
</evidence>
<dbReference type="NCBIfam" id="TIGR00036">
    <property type="entry name" value="dapB"/>
    <property type="match status" value="1"/>
</dbReference>
<dbReference type="InterPro" id="IPR022663">
    <property type="entry name" value="DapB_C"/>
</dbReference>
<keyword evidence="6" id="KW-0520">NAD</keyword>
<name>A0A556N6M5_9FLAO</name>
<keyword evidence="3" id="KW-0521">NADP</keyword>
<feature type="domain" description="Dihydrodipicolinate reductase N-terminal" evidence="13">
    <location>
        <begin position="1"/>
        <end position="101"/>
    </location>
</feature>